<organism evidence="1 2">
    <name type="scientific">Candidatus Macondimonas diazotrophica</name>
    <dbReference type="NCBI Taxonomy" id="2305248"/>
    <lineage>
        <taxon>Bacteria</taxon>
        <taxon>Pseudomonadati</taxon>
        <taxon>Pseudomonadota</taxon>
        <taxon>Gammaproteobacteria</taxon>
        <taxon>Chromatiales</taxon>
        <taxon>Ectothiorhodospiraceae</taxon>
        <taxon>Candidatus Macondimonas</taxon>
    </lineage>
</organism>
<gene>
    <name evidence="1" type="ORF">E4680_12360</name>
</gene>
<evidence type="ECO:0000313" key="2">
    <source>
        <dbReference type="Proteomes" id="UP000297890"/>
    </source>
</evidence>
<sequence length="76" mass="8467">MIHEITLKDVVTALDKEIPIVFCFSTEEQASKSLTFNPASDKYTVKYDNIITGESSVNSYLSTLKAIAKYNSEGEK</sequence>
<reference evidence="1 2" key="1">
    <citation type="journal article" date="2019" name="ISME J.">
        <title>Candidatus Macondimonas diazotrophica, a novel gammaproteobacterial genus dominating crude-oil-contaminated coastal sediments.</title>
        <authorList>
            <person name="Karthikeyan S."/>
            <person name="Konstantinidis K."/>
        </authorList>
    </citation>
    <scope>NUCLEOTIDE SEQUENCE [LARGE SCALE GENOMIC DNA]</scope>
    <source>
        <strain evidence="1 2">KTK01</strain>
    </source>
</reference>
<dbReference type="RefSeq" id="WP_135282727.1">
    <property type="nucleotide sequence ID" value="NZ_SRIO01000022.1"/>
</dbReference>
<keyword evidence="2" id="KW-1185">Reference proteome</keyword>
<proteinExistence type="predicted"/>
<accession>A0A4Z0F5K4</accession>
<dbReference type="Proteomes" id="UP000297890">
    <property type="component" value="Unassembled WGS sequence"/>
</dbReference>
<name>A0A4Z0F5K4_9GAMM</name>
<evidence type="ECO:0000313" key="1">
    <source>
        <dbReference type="EMBL" id="TFZ81466.1"/>
    </source>
</evidence>
<dbReference type="AlphaFoldDB" id="A0A4Z0F5K4"/>
<dbReference type="EMBL" id="SRIO01000022">
    <property type="protein sequence ID" value="TFZ81466.1"/>
    <property type="molecule type" value="Genomic_DNA"/>
</dbReference>
<comment type="caution">
    <text evidence="1">The sequence shown here is derived from an EMBL/GenBank/DDBJ whole genome shotgun (WGS) entry which is preliminary data.</text>
</comment>
<protein>
    <submittedName>
        <fullName evidence="1">Uncharacterized protein</fullName>
    </submittedName>
</protein>